<dbReference type="PROSITE" id="PS51257">
    <property type="entry name" value="PROKAR_LIPOPROTEIN"/>
    <property type="match status" value="1"/>
</dbReference>
<comment type="caution">
    <text evidence="3">The sequence shown here is derived from an EMBL/GenBank/DDBJ whole genome shotgun (WGS) entry which is preliminary data.</text>
</comment>
<dbReference type="Gene3D" id="2.130.10.10">
    <property type="entry name" value="YVTN repeat-like/Quinoprotein amine dehydrogenase"/>
    <property type="match status" value="4"/>
</dbReference>
<dbReference type="InterPro" id="IPR029787">
    <property type="entry name" value="Nucleotide_cyclase"/>
</dbReference>
<feature type="domain" description="Guanylate cyclase" evidence="2">
    <location>
        <begin position="864"/>
        <end position="990"/>
    </location>
</feature>
<dbReference type="InterPro" id="IPR001054">
    <property type="entry name" value="A/G_cyclase"/>
</dbReference>
<reference evidence="3 4" key="1">
    <citation type="submission" date="2017-01" db="EMBL/GenBank/DDBJ databases">
        <title>The cable genome- insights into the physiology and evolution of filamentous bacteria capable of sulfide oxidation via long distance electron transfer.</title>
        <authorList>
            <person name="Schreiber L."/>
            <person name="Bjerg J.T."/>
            <person name="Boggild A."/>
            <person name="Van De Vossenberg J."/>
            <person name="Meysman F."/>
            <person name="Nielsen L.P."/>
            <person name="Schramm A."/>
            <person name="Kjeldsen K.U."/>
        </authorList>
    </citation>
    <scope>NUCLEOTIDE SEQUENCE [LARGE SCALE GENOMIC DNA]</scope>
    <source>
        <strain evidence="3">A5</strain>
    </source>
</reference>
<dbReference type="AlphaFoldDB" id="A0A444JFK0"/>
<gene>
    <name evidence="3" type="ORF">VU01_10675</name>
</gene>
<dbReference type="Pfam" id="PF00211">
    <property type="entry name" value="Guanylate_cyc"/>
    <property type="match status" value="1"/>
</dbReference>
<dbReference type="Proteomes" id="UP000288892">
    <property type="component" value="Unassembled WGS sequence"/>
</dbReference>
<dbReference type="InterPro" id="IPR015943">
    <property type="entry name" value="WD40/YVTN_repeat-like_dom_sf"/>
</dbReference>
<name>A0A444JFK0_9BACT</name>
<dbReference type="Gene3D" id="2.60.40.10">
    <property type="entry name" value="Immunoglobulins"/>
    <property type="match status" value="1"/>
</dbReference>
<protein>
    <submittedName>
        <fullName evidence="3">Adenylate cyclase, class 3</fullName>
    </submittedName>
</protein>
<dbReference type="GO" id="GO:0004016">
    <property type="term" value="F:adenylate cyclase activity"/>
    <property type="evidence" value="ECO:0007669"/>
    <property type="project" value="UniProtKB-ARBA"/>
</dbReference>
<organism evidence="3 4">
    <name type="scientific">Candidatus Electrothrix marina</name>
    <dbReference type="NCBI Taxonomy" id="1859130"/>
    <lineage>
        <taxon>Bacteria</taxon>
        <taxon>Pseudomonadati</taxon>
        <taxon>Thermodesulfobacteriota</taxon>
        <taxon>Desulfobulbia</taxon>
        <taxon>Desulfobulbales</taxon>
        <taxon>Desulfobulbaceae</taxon>
        <taxon>Candidatus Electrothrix</taxon>
    </lineage>
</organism>
<evidence type="ECO:0000313" key="3">
    <source>
        <dbReference type="EMBL" id="RWX51891.1"/>
    </source>
</evidence>
<keyword evidence="1" id="KW-0175">Coiled coil</keyword>
<dbReference type="InterPro" id="IPR050697">
    <property type="entry name" value="Adenylyl/Guanylyl_Cyclase_3/4"/>
</dbReference>
<dbReference type="PANTHER" id="PTHR43081">
    <property type="entry name" value="ADENYLATE CYCLASE, TERMINAL-DIFFERENTIATION SPECIFIC-RELATED"/>
    <property type="match status" value="1"/>
</dbReference>
<sequence length="1117" mass="126613">MIKYLLFSLSGFLACFDLFFLQISLFARPLNPEIPISQYLHKSYSHKNRIKSVLDIVQDDTGFLWLATYRDLIRFDGEEFLYYNRSTRDDFPASAARSLLSDSQGNLWVGTNDNGLFRFRDNIFTQFDIRDGLPGASVRELFEDRDGILWIGTTAGVASFDGTAFRRFTGPESLETKLVNFICQDAEGSIWVGTNQKNGVYVLKKGSDEFIPYQGELSSLTAEAPLEYMIKDNNGKGLWAITSDTLILIKENRIKKNFKLSFEQSRREHNRQKVANSKIFQDRNGALWLTGDSGLIRFYNGSFDFFNHADGLNDNIVFSAYQDKEGSLWLGTQPGLERLSEPKFTIYTQDEGLFDDTVNAVLEEKNGEFLVATNQGLNLVLPRSKKTEKLTDPLLRTRIRHLYKDRSGRVWVSTYGHGILIMENRKIVQQLSMKNGLVSDKVRLVLEDRTGNFWIGTQSGLSMLDRTGRLTNYTTDTAPGLINDCILCLHEDAAGKIWIGTDGGGVHIYENGEIQQRHAKDDGIPGNVVFRFYDDGEGGLWVMTNGGISILKDRTIHNLTSENGLLTDNVFEVLLDRKNKLWMTTTFGLFYVTRHDLNQVINGRKKSFPITLFDNNSGLKKNPASNAWSEQDSEGNFWIGTYGGAVVINPENIPINTISPKTIILSSNIVSRNSGKTEKKITVPADISRLNFHFAVLSFISPKKNLLQYKLDGFDQDWSVPGKQRDVSYTNLPPGNYVFRVKGMNNDGIPSQEEAMLAFYKTPHYYERLWFRLAAALSLLLLLILEGVKVHRNRIKKLNHTLAQQKIQIELERKATRAERLAKEQEKELSESYSRFVPHDFLNFLGKKSLLEVGLGDQVERTMTVLFADIRNFTAISEGLTPKETFDFINSFLGQIAPAVQHSEGFIDKYIGDAVMALFASAQQALHTAVQMNKILLDPQTQQCIKNHDQEIRIGIGINTGSLMLGTVGSEHRMDGTVISDAVNLASRIEQLTKYYGADILFTEKTYRRLSNARRWNIREVDRVMVKGKTQPVTLYEALDGLPEDIRSVKIASKKAFEEGVHLYRSGRMDMARKIFQDCLLHCPTDEAAKIYLCRCEHYLESGIGEDWDGVSRLDFK</sequence>
<dbReference type="InterPro" id="IPR013783">
    <property type="entry name" value="Ig-like_fold"/>
</dbReference>
<dbReference type="Gene3D" id="3.30.70.1230">
    <property type="entry name" value="Nucleotide cyclase"/>
    <property type="match status" value="1"/>
</dbReference>
<dbReference type="Pfam" id="PF07494">
    <property type="entry name" value="Reg_prop"/>
    <property type="match status" value="6"/>
</dbReference>
<accession>A0A444JFK0</accession>
<evidence type="ECO:0000256" key="1">
    <source>
        <dbReference type="SAM" id="Coils"/>
    </source>
</evidence>
<dbReference type="GO" id="GO:0006171">
    <property type="term" value="P:cAMP biosynthetic process"/>
    <property type="evidence" value="ECO:0007669"/>
    <property type="project" value="TreeGrafter"/>
</dbReference>
<dbReference type="Pfam" id="PF07495">
    <property type="entry name" value="Y_Y_Y"/>
    <property type="match status" value="1"/>
</dbReference>
<dbReference type="PANTHER" id="PTHR43081:SF1">
    <property type="entry name" value="ADENYLATE CYCLASE, TERMINAL-DIFFERENTIATION SPECIFIC"/>
    <property type="match status" value="1"/>
</dbReference>
<proteinExistence type="predicted"/>
<dbReference type="InterPro" id="IPR011123">
    <property type="entry name" value="Y_Y_Y"/>
</dbReference>
<dbReference type="SUPFAM" id="SSF55073">
    <property type="entry name" value="Nucleotide cyclase"/>
    <property type="match status" value="1"/>
</dbReference>
<feature type="coiled-coil region" evidence="1">
    <location>
        <begin position="788"/>
        <end position="835"/>
    </location>
</feature>
<dbReference type="CDD" id="cd07302">
    <property type="entry name" value="CHD"/>
    <property type="match status" value="1"/>
</dbReference>
<dbReference type="GO" id="GO:0035556">
    <property type="term" value="P:intracellular signal transduction"/>
    <property type="evidence" value="ECO:0007669"/>
    <property type="project" value="InterPro"/>
</dbReference>
<dbReference type="SMART" id="SM00044">
    <property type="entry name" value="CYCc"/>
    <property type="match status" value="1"/>
</dbReference>
<keyword evidence="4" id="KW-1185">Reference proteome</keyword>
<evidence type="ECO:0000313" key="4">
    <source>
        <dbReference type="Proteomes" id="UP000288892"/>
    </source>
</evidence>
<dbReference type="PROSITE" id="PS50125">
    <property type="entry name" value="GUANYLATE_CYCLASE_2"/>
    <property type="match status" value="1"/>
</dbReference>
<dbReference type="InterPro" id="IPR011110">
    <property type="entry name" value="Reg_prop"/>
</dbReference>
<evidence type="ECO:0000259" key="2">
    <source>
        <dbReference type="PROSITE" id="PS50125"/>
    </source>
</evidence>
<dbReference type="SUPFAM" id="SSF63829">
    <property type="entry name" value="Calcium-dependent phosphotriesterase"/>
    <property type="match status" value="2"/>
</dbReference>
<dbReference type="EMBL" id="MTKS01000067">
    <property type="protein sequence ID" value="RWX51891.1"/>
    <property type="molecule type" value="Genomic_DNA"/>
</dbReference>